<proteinExistence type="predicted"/>
<protein>
    <submittedName>
        <fullName evidence="1">Tn552 transposase</fullName>
    </submittedName>
</protein>
<organism evidence="1 2">
    <name type="scientific">Brevibacterium yomogidense</name>
    <dbReference type="NCBI Taxonomy" id="946573"/>
    <lineage>
        <taxon>Bacteria</taxon>
        <taxon>Bacillati</taxon>
        <taxon>Actinomycetota</taxon>
        <taxon>Actinomycetes</taxon>
        <taxon>Micrococcales</taxon>
        <taxon>Brevibacteriaceae</taxon>
        <taxon>Brevibacterium</taxon>
    </lineage>
</organism>
<dbReference type="Gene3D" id="1.10.10.60">
    <property type="entry name" value="Homeodomain-like"/>
    <property type="match status" value="1"/>
</dbReference>
<dbReference type="Proteomes" id="UP000196581">
    <property type="component" value="Unassembled WGS sequence"/>
</dbReference>
<dbReference type="EMBL" id="FWFF01000007">
    <property type="protein sequence ID" value="SLM96172.1"/>
    <property type="molecule type" value="Genomic_DNA"/>
</dbReference>
<evidence type="ECO:0000313" key="2">
    <source>
        <dbReference type="Proteomes" id="UP000196581"/>
    </source>
</evidence>
<sequence length="132" mass="14579">MDGLQRWRILRLHVEDGIPLTALATDTGIGLRTLSRWHARYRDGGIAALGNLPRADTGTRRMAPELVAFVEHLALTRPRPSIATLHRLTRGEAARLEVKAPSYATVRAVVRSLDPAMVTLALEGPAAYRDRH</sequence>
<evidence type="ECO:0000313" key="1">
    <source>
        <dbReference type="EMBL" id="SLM96172.1"/>
    </source>
</evidence>
<dbReference type="RefSeq" id="WP_306298564.1">
    <property type="nucleotide sequence ID" value="NZ_FWFF01000007.1"/>
</dbReference>
<accession>A0A1X6XAB3</accession>
<dbReference type="InterPro" id="IPR009057">
    <property type="entry name" value="Homeodomain-like_sf"/>
</dbReference>
<reference evidence="2" key="1">
    <citation type="submission" date="2017-02" db="EMBL/GenBank/DDBJ databases">
        <authorList>
            <person name="Dridi B."/>
        </authorList>
    </citation>
    <scope>NUCLEOTIDE SEQUENCE [LARGE SCALE GENOMIC DNA]</scope>
    <source>
        <strain evidence="2">B Co 03.10</strain>
    </source>
</reference>
<dbReference type="AlphaFoldDB" id="A0A1X6XAB3"/>
<dbReference type="SUPFAM" id="SSF46689">
    <property type="entry name" value="Homeodomain-like"/>
    <property type="match status" value="1"/>
</dbReference>
<name>A0A1X6XAB3_9MICO</name>
<gene>
    <name evidence="1" type="ORF">FM105_05450</name>
</gene>
<keyword evidence="2" id="KW-1185">Reference proteome</keyword>
<dbReference type="Pfam" id="PF13384">
    <property type="entry name" value="HTH_23"/>
    <property type="match status" value="1"/>
</dbReference>